<dbReference type="Pfam" id="PF14224">
    <property type="entry name" value="DUF4331"/>
    <property type="match status" value="2"/>
</dbReference>
<keyword evidence="3" id="KW-1185">Reference proteome</keyword>
<feature type="signal peptide" evidence="1">
    <location>
        <begin position="1"/>
        <end position="22"/>
    </location>
</feature>
<comment type="caution">
    <text evidence="2">The sequence shown here is derived from an EMBL/GenBank/DDBJ whole genome shotgun (WGS) entry which is preliminary data.</text>
</comment>
<gene>
    <name evidence="2" type="ORF">QMA06_09770</name>
</gene>
<dbReference type="EMBL" id="JASDDK010000003">
    <property type="protein sequence ID" value="MDN3493010.1"/>
    <property type="molecule type" value="Genomic_DNA"/>
</dbReference>
<feature type="chain" id="PRO_5046665782" evidence="1">
    <location>
        <begin position="23"/>
        <end position="219"/>
    </location>
</feature>
<dbReference type="Proteomes" id="UP001231197">
    <property type="component" value="Unassembled WGS sequence"/>
</dbReference>
<keyword evidence="1" id="KW-0732">Signal</keyword>
<name>A0ABT7ZVH4_9FLAO</name>
<proteinExistence type="predicted"/>
<organism evidence="2 3">
    <name type="scientific">Winogradskyella bathintestinalis</name>
    <dbReference type="NCBI Taxonomy" id="3035208"/>
    <lineage>
        <taxon>Bacteria</taxon>
        <taxon>Pseudomonadati</taxon>
        <taxon>Bacteroidota</taxon>
        <taxon>Flavobacteriia</taxon>
        <taxon>Flavobacteriales</taxon>
        <taxon>Flavobacteriaceae</taxon>
        <taxon>Winogradskyella</taxon>
    </lineage>
</organism>
<reference evidence="2 3" key="1">
    <citation type="journal article" date="2023" name="Int. J. Syst. Evol. Microbiol.">
        <title>Winogradskyella bathintestinalis sp. nov., isolated from the intestine of the deep-sea loosejaw dragonfish, Malacosteus niger.</title>
        <authorList>
            <person name="Uniacke-Lowe S."/>
            <person name="Johnson C.N."/>
            <person name="Stanton C."/>
            <person name="Hill C."/>
            <person name="Ross P."/>
        </authorList>
    </citation>
    <scope>NUCLEOTIDE SEQUENCE [LARGE SCALE GENOMIC DNA]</scope>
    <source>
        <strain evidence="2 3">APC 3343</strain>
    </source>
</reference>
<evidence type="ECO:0000313" key="2">
    <source>
        <dbReference type="EMBL" id="MDN3493010.1"/>
    </source>
</evidence>
<protein>
    <submittedName>
        <fullName evidence="2">DUF4331 family protein</fullName>
    </submittedName>
</protein>
<dbReference type="RefSeq" id="WP_290206668.1">
    <property type="nucleotide sequence ID" value="NZ_JASDDK010000003.1"/>
</dbReference>
<evidence type="ECO:0000256" key="1">
    <source>
        <dbReference type="SAM" id="SignalP"/>
    </source>
</evidence>
<dbReference type="InterPro" id="IPR025566">
    <property type="entry name" value="DUF4331"/>
</dbReference>
<evidence type="ECO:0000313" key="3">
    <source>
        <dbReference type="Proteomes" id="UP001231197"/>
    </source>
</evidence>
<sequence>MKKTKILIATAIVCIATFVAIAADHIDAPAVTGGTSDITDFYAFSGEDNSNIAFVANVQGLLLPGDTGSASFDENVLIEINIDTDEDAVQDLVIQAIPRDGRMYFFGPYATNSTDLSSSIGTTSSIQGVVDITQYGENAITATANNMTFFAGPRDDPFFFDFDQFNSILDPDNSASSFNDPGIDKFAGTNVLSVVVEVPKSMIGGSGNINTWVETKRKQ</sequence>
<accession>A0ABT7ZVH4</accession>